<sequence length="176" mass="19371">MEFNRCILVKRSTDLNAVKVAEQRQQMTLHCRQCNTILGDSCGICGEIMDSVMCLRVTDDVIVSDVMQPGHKGELRSCIYSSLKCQACGCAVGKVIHSAPSHLAAVRSIFLLHKANISCYILSSSSVVKASTLSFNLKPLKENIHEVGQQLEVLLETLMLRESRITDTSVNSELSK</sequence>
<evidence type="ECO:0000256" key="10">
    <source>
        <dbReference type="ARBA" id="ARBA00023306"/>
    </source>
</evidence>
<accession>A0A6P7HI70</accession>
<evidence type="ECO:0000256" key="9">
    <source>
        <dbReference type="ARBA" id="ARBA00023242"/>
    </source>
</evidence>
<dbReference type="GO" id="GO:0007059">
    <property type="term" value="P:chromosome segregation"/>
    <property type="evidence" value="ECO:0007669"/>
    <property type="project" value="TreeGrafter"/>
</dbReference>
<dbReference type="InterPro" id="IPR004910">
    <property type="entry name" value="Yippee/Mis18/Cereblon"/>
</dbReference>
<dbReference type="RefSeq" id="XP_028251586.1">
    <property type="nucleotide sequence ID" value="XM_028395785.1"/>
</dbReference>
<dbReference type="PANTHER" id="PTHR16431">
    <property type="entry name" value="NEUROGENIC PROTEIN MASTERMIND"/>
    <property type="match status" value="1"/>
</dbReference>
<organism evidence="13 14">
    <name type="scientific">Parambassis ranga</name>
    <name type="common">Indian glassy fish</name>
    <dbReference type="NCBI Taxonomy" id="210632"/>
    <lineage>
        <taxon>Eukaryota</taxon>
        <taxon>Metazoa</taxon>
        <taxon>Chordata</taxon>
        <taxon>Craniata</taxon>
        <taxon>Vertebrata</taxon>
        <taxon>Euteleostomi</taxon>
        <taxon>Actinopterygii</taxon>
        <taxon>Neopterygii</taxon>
        <taxon>Teleostei</taxon>
        <taxon>Neoteleostei</taxon>
        <taxon>Acanthomorphata</taxon>
        <taxon>Ovalentaria</taxon>
        <taxon>Ambassidae</taxon>
        <taxon>Parambassis</taxon>
    </lineage>
</organism>
<evidence type="ECO:0000256" key="3">
    <source>
        <dbReference type="ARBA" id="ARBA00004584"/>
    </source>
</evidence>
<dbReference type="Proteomes" id="UP000515145">
    <property type="component" value="Chromosome 22"/>
</dbReference>
<proteinExistence type="predicted"/>
<protein>
    <submittedName>
        <fullName evidence="14">Protein Mis18-beta</fullName>
    </submittedName>
</protein>
<reference evidence="13" key="1">
    <citation type="submission" date="2024-06" db="UniProtKB">
        <authorList>
            <consortium name="RefSeq"/>
        </authorList>
    </citation>
    <scope>NUCLEOTIDE SEQUENCE [LARGE SCALE GENOMIC DNA]</scope>
</reference>
<evidence type="ECO:0000256" key="6">
    <source>
        <dbReference type="ARBA" id="ARBA00022723"/>
    </source>
</evidence>
<dbReference type="PANTHER" id="PTHR16431:SF3">
    <property type="entry name" value="PROTEIN MIS18-BETA"/>
    <property type="match status" value="1"/>
</dbReference>
<dbReference type="GO" id="GO:0046872">
    <property type="term" value="F:metal ion binding"/>
    <property type="evidence" value="ECO:0007669"/>
    <property type="project" value="UniProtKB-KW"/>
</dbReference>
<keyword evidence="5" id="KW-0132">Cell division</keyword>
<dbReference type="GeneID" id="114427616"/>
<keyword evidence="6" id="KW-0479">Metal-binding</keyword>
<keyword evidence="10" id="KW-0131">Cell cycle</keyword>
<evidence type="ECO:0000256" key="11">
    <source>
        <dbReference type="ARBA" id="ARBA00023328"/>
    </source>
</evidence>
<keyword evidence="13" id="KW-1185">Reference proteome</keyword>
<dbReference type="GO" id="GO:0034080">
    <property type="term" value="P:CENP-A containing chromatin assembly"/>
    <property type="evidence" value="ECO:0007669"/>
    <property type="project" value="TreeGrafter"/>
</dbReference>
<comment type="subcellular location">
    <subcellularLocation>
        <location evidence="3">Chromosome</location>
        <location evidence="3">Centromere</location>
    </subcellularLocation>
    <subcellularLocation>
        <location evidence="2">Nucleus</location>
    </subcellularLocation>
</comment>
<reference evidence="14" key="2">
    <citation type="submission" date="2025-08" db="UniProtKB">
        <authorList>
            <consortium name="RefSeq"/>
        </authorList>
    </citation>
    <scope>IDENTIFICATION</scope>
</reference>
<name>A0A6P7HI70_9TELE</name>
<keyword evidence="7" id="KW-0498">Mitosis</keyword>
<dbReference type="AlphaFoldDB" id="A0A6P7HI70"/>
<dbReference type="GO" id="GO:0000785">
    <property type="term" value="C:chromatin"/>
    <property type="evidence" value="ECO:0007669"/>
    <property type="project" value="TreeGrafter"/>
</dbReference>
<evidence type="ECO:0000256" key="1">
    <source>
        <dbReference type="ARBA" id="ARBA00003694"/>
    </source>
</evidence>
<evidence type="ECO:0000256" key="5">
    <source>
        <dbReference type="ARBA" id="ARBA00022618"/>
    </source>
</evidence>
<evidence type="ECO:0000256" key="7">
    <source>
        <dbReference type="ARBA" id="ARBA00022776"/>
    </source>
</evidence>
<keyword evidence="4" id="KW-0158">Chromosome</keyword>
<keyword evidence="8" id="KW-0862">Zinc</keyword>
<dbReference type="GO" id="GO:0051301">
    <property type="term" value="P:cell division"/>
    <property type="evidence" value="ECO:0007669"/>
    <property type="project" value="UniProtKB-KW"/>
</dbReference>
<dbReference type="InParanoid" id="A0A6P7HI70"/>
<dbReference type="InterPro" id="IPR034752">
    <property type="entry name" value="Mis18"/>
</dbReference>
<evidence type="ECO:0000313" key="13">
    <source>
        <dbReference type="Proteomes" id="UP000515145"/>
    </source>
</evidence>
<keyword evidence="9" id="KW-0539">Nucleus</keyword>
<evidence type="ECO:0000256" key="2">
    <source>
        <dbReference type="ARBA" id="ARBA00004123"/>
    </source>
</evidence>
<evidence type="ECO:0000256" key="4">
    <source>
        <dbReference type="ARBA" id="ARBA00022454"/>
    </source>
</evidence>
<keyword evidence="11" id="KW-0137">Centromere</keyword>
<gene>
    <name evidence="14" type="primary">oip5</name>
</gene>
<evidence type="ECO:0000256" key="8">
    <source>
        <dbReference type="ARBA" id="ARBA00022833"/>
    </source>
</evidence>
<evidence type="ECO:0000313" key="14">
    <source>
        <dbReference type="RefSeq" id="XP_028251586.1"/>
    </source>
</evidence>
<comment type="function">
    <text evidence="1">Required for recruitment of CENPA to centromeres and normal chromosome segregation during mitosis.</text>
</comment>
<dbReference type="OrthoDB" id="9926299at2759"/>
<evidence type="ECO:0000259" key="12">
    <source>
        <dbReference type="PROSITE" id="PS51793"/>
    </source>
</evidence>
<dbReference type="PROSITE" id="PS51793">
    <property type="entry name" value="MIS18"/>
    <property type="match status" value="1"/>
</dbReference>
<dbReference type="GO" id="GO:0005634">
    <property type="term" value="C:nucleus"/>
    <property type="evidence" value="ECO:0007669"/>
    <property type="project" value="UniProtKB-SubCell"/>
</dbReference>
<dbReference type="FunCoup" id="A0A6P7HI70">
    <property type="interactions" value="644"/>
</dbReference>
<dbReference type="GO" id="GO:0000775">
    <property type="term" value="C:chromosome, centromeric region"/>
    <property type="evidence" value="ECO:0007669"/>
    <property type="project" value="UniProtKB-SubCell"/>
</dbReference>
<dbReference type="CTD" id="11339"/>
<dbReference type="Pfam" id="PF03226">
    <property type="entry name" value="Yippee-Mis18"/>
    <property type="match status" value="1"/>
</dbReference>
<feature type="domain" description="Mis18" evidence="12">
    <location>
        <begin position="26"/>
        <end position="122"/>
    </location>
</feature>